<gene>
    <name evidence="2" type="ORF">ABH853_20205</name>
</gene>
<dbReference type="EMBL" id="CP157179">
    <property type="protein sequence ID" value="XBG30845.1"/>
    <property type="molecule type" value="Genomic_DNA"/>
</dbReference>
<dbReference type="InterPro" id="IPR002372">
    <property type="entry name" value="PQQ_rpt_dom"/>
</dbReference>
<dbReference type="Gene3D" id="2.140.10.10">
    <property type="entry name" value="Quinoprotein alcohol dehydrogenase-like superfamily"/>
    <property type="match status" value="1"/>
</dbReference>
<name>A0AAU7BE89_9PSED</name>
<evidence type="ECO:0000259" key="1">
    <source>
        <dbReference type="Pfam" id="PF01011"/>
    </source>
</evidence>
<accession>A0AAU7BE89</accession>
<protein>
    <recommendedName>
        <fullName evidence="1">Pyrrolo-quinoline quinone repeat domain-containing protein</fullName>
    </recommendedName>
</protein>
<feature type="domain" description="Pyrrolo-quinoline quinone repeat" evidence="1">
    <location>
        <begin position="4"/>
        <end position="97"/>
    </location>
</feature>
<evidence type="ECO:0000313" key="2">
    <source>
        <dbReference type="EMBL" id="XBG30845.1"/>
    </source>
</evidence>
<dbReference type="Pfam" id="PF01011">
    <property type="entry name" value="PQQ"/>
    <property type="match status" value="1"/>
</dbReference>
<dbReference type="InterPro" id="IPR011047">
    <property type="entry name" value="Quinoprotein_ADH-like_sf"/>
</dbReference>
<dbReference type="SUPFAM" id="SSF50998">
    <property type="entry name" value="Quinoprotein alcohol dehydrogenase-like"/>
    <property type="match status" value="1"/>
</dbReference>
<dbReference type="AlphaFoldDB" id="A0AAU7BE89"/>
<reference evidence="2" key="2">
    <citation type="submission" date="2024-05" db="EMBL/GenBank/DDBJ databases">
        <authorList>
            <person name="Mellies J."/>
            <person name="Newton I."/>
        </authorList>
    </citation>
    <scope>NUCLEOTIDE SEQUENCE</scope>
    <source>
        <strain evidence="2">13.2</strain>
    </source>
</reference>
<organism evidence="2">
    <name type="scientific">Pseudomonas sp. 13.2</name>
    <dbReference type="NCBI Taxonomy" id="3144665"/>
    <lineage>
        <taxon>Bacteria</taxon>
        <taxon>Pseudomonadati</taxon>
        <taxon>Pseudomonadota</taxon>
        <taxon>Gammaproteobacteria</taxon>
        <taxon>Pseudomonadales</taxon>
        <taxon>Pseudomonadaceae</taxon>
        <taxon>Pseudomonas</taxon>
    </lineage>
</organism>
<sequence length="101" mass="10783">MLDSNVRPAPSGVVRAYDAVSGKQKWAWDLGHPDSTAPADADETYTLSTPNSWAPISADDELGLVYITTGNAAGDFYGGTRTEQEDKFSSSLVALDALCRQ</sequence>
<proteinExistence type="predicted"/>
<reference evidence="2" key="1">
    <citation type="journal article" date="2019" name="Microbiol. Resour. Announc.">
        <title>Draft Genome Sequences of Five Environmental Bacterial Isolates That Degrade Polyethylene Terephthalate Plastic.</title>
        <authorList>
            <person name="Leon-Zayas R."/>
            <person name="Roberts C."/>
            <person name="Vague M."/>
            <person name="Mellies J.L."/>
        </authorList>
    </citation>
    <scope>NUCLEOTIDE SEQUENCE</scope>
    <source>
        <strain evidence="2">13.2</strain>
    </source>
</reference>